<feature type="transmembrane region" description="Helical" evidence="9">
    <location>
        <begin position="181"/>
        <end position="198"/>
    </location>
</feature>
<evidence type="ECO:0000313" key="11">
    <source>
        <dbReference type="Proteomes" id="UP001460888"/>
    </source>
</evidence>
<feature type="transmembrane region" description="Helical" evidence="9">
    <location>
        <begin position="205"/>
        <end position="223"/>
    </location>
</feature>
<keyword evidence="7 8" id="KW-0472">Membrane</keyword>
<evidence type="ECO:0000256" key="6">
    <source>
        <dbReference type="ARBA" id="ARBA00022989"/>
    </source>
</evidence>
<evidence type="ECO:0000256" key="7">
    <source>
        <dbReference type="ARBA" id="ARBA00023136"/>
    </source>
</evidence>
<sequence length="443" mass="46340">MNAIARYFDFESLDTNLRTETVAGLTTFLSMAYILFVNPAVLSLASVPDTEGLGMPRDAVFTATAVAAAFGSLVMGLLARYPIAQAPGMGLNAFFAFSVVLGMGIDWQTALAGTFVSGLIFMALTVSRLRERVINAIPDDLKHAVAAGIGLFIAFIGLTNAGIIVNDDALLVGLAPLTDPHTLLAIFGLIVTVVLMTLRLSSAIFLGMVVTAIVGMFTGLVGLPDHIVSPVPDISPVAGAAISRLPELFTPQMAVVIGTMLFVDFFDSAGTLMGVARQAGLIRDNKLPRAGRALFADALATTASGLIGTSSTTAYIESASGVAAGGRSGFTAVVVGVLFLLALFFSPLLAVVTQAVTAPALIVVGVLMAASLKHVAWDRFETAAPAFLTVLLMPLTYSIATGIALGFIAYPITMVAARRHREIHPLMIALAVVFLGYFLFLRQ</sequence>
<reference evidence="10 11" key="1">
    <citation type="submission" date="2013-03" db="EMBL/GenBank/DDBJ databases">
        <title>Salinisphaera dokdonensis CL-ES53 Genome Sequencing.</title>
        <authorList>
            <person name="Li C."/>
            <person name="Lai Q."/>
            <person name="Shao Z."/>
        </authorList>
    </citation>
    <scope>NUCLEOTIDE SEQUENCE [LARGE SCALE GENOMIC DNA]</scope>
    <source>
        <strain evidence="10 11">CL-ES53</strain>
    </source>
</reference>
<feature type="transmembrane region" description="Helical" evidence="9">
    <location>
        <begin position="422"/>
        <end position="440"/>
    </location>
</feature>
<accession>A0ABV2B1T0</accession>
<name>A0ABV2B1T0_9GAMM</name>
<feature type="transmembrane region" description="Helical" evidence="9">
    <location>
        <begin position="86"/>
        <end position="105"/>
    </location>
</feature>
<dbReference type="InterPro" id="IPR006043">
    <property type="entry name" value="NCS2"/>
</dbReference>
<dbReference type="InterPro" id="IPR026033">
    <property type="entry name" value="Azg-like_bact_archaea"/>
</dbReference>
<feature type="transmembrane region" description="Helical" evidence="9">
    <location>
        <begin position="383"/>
        <end position="410"/>
    </location>
</feature>
<dbReference type="EMBL" id="APND01000002">
    <property type="protein sequence ID" value="MES1929349.1"/>
    <property type="molecule type" value="Genomic_DNA"/>
</dbReference>
<evidence type="ECO:0000256" key="2">
    <source>
        <dbReference type="ARBA" id="ARBA00005697"/>
    </source>
</evidence>
<evidence type="ECO:0000256" key="1">
    <source>
        <dbReference type="ARBA" id="ARBA00004651"/>
    </source>
</evidence>
<evidence type="ECO:0000256" key="4">
    <source>
        <dbReference type="ARBA" id="ARBA00022475"/>
    </source>
</evidence>
<keyword evidence="4 8" id="KW-1003">Cell membrane</keyword>
<feature type="transmembrane region" description="Helical" evidence="9">
    <location>
        <begin position="358"/>
        <end position="377"/>
    </location>
</feature>
<keyword evidence="5 8" id="KW-0812">Transmembrane</keyword>
<feature type="transmembrane region" description="Helical" evidence="9">
    <location>
        <begin position="59"/>
        <end position="79"/>
    </location>
</feature>
<dbReference type="Pfam" id="PF00860">
    <property type="entry name" value="Xan_ur_permease"/>
    <property type="match status" value="1"/>
</dbReference>
<dbReference type="Proteomes" id="UP001460888">
    <property type="component" value="Unassembled WGS sequence"/>
</dbReference>
<comment type="subcellular location">
    <subcellularLocation>
        <location evidence="1 8">Cell membrane</location>
        <topology evidence="1 8">Multi-pass membrane protein</topology>
    </subcellularLocation>
</comment>
<feature type="transmembrane region" description="Helical" evidence="9">
    <location>
        <begin position="253"/>
        <end position="273"/>
    </location>
</feature>
<keyword evidence="3 8" id="KW-0813">Transport</keyword>
<evidence type="ECO:0000256" key="9">
    <source>
        <dbReference type="SAM" id="Phobius"/>
    </source>
</evidence>
<comment type="similarity">
    <text evidence="2 8">Belongs to the nucleobase:cation symporter-2 (NCS2) (TC 2.A.40) family. Azg-like subfamily.</text>
</comment>
<evidence type="ECO:0000256" key="5">
    <source>
        <dbReference type="ARBA" id="ARBA00022692"/>
    </source>
</evidence>
<feature type="transmembrane region" description="Helical" evidence="9">
    <location>
        <begin position="141"/>
        <end position="161"/>
    </location>
</feature>
<protein>
    <submittedName>
        <fullName evidence="10">Xanthine/uracil/vitamin C permease</fullName>
    </submittedName>
</protein>
<dbReference type="InterPro" id="IPR045018">
    <property type="entry name" value="Azg-like"/>
</dbReference>
<organism evidence="10 11">
    <name type="scientific">Salinisphaera dokdonensis CL-ES53</name>
    <dbReference type="NCBI Taxonomy" id="1304272"/>
    <lineage>
        <taxon>Bacteria</taxon>
        <taxon>Pseudomonadati</taxon>
        <taxon>Pseudomonadota</taxon>
        <taxon>Gammaproteobacteria</taxon>
        <taxon>Salinisphaerales</taxon>
        <taxon>Salinisphaeraceae</taxon>
        <taxon>Salinisphaera</taxon>
    </lineage>
</organism>
<dbReference type="PANTHER" id="PTHR43337">
    <property type="entry name" value="XANTHINE/URACIL PERMEASE C887.17-RELATED"/>
    <property type="match status" value="1"/>
</dbReference>
<feature type="transmembrane region" description="Helical" evidence="9">
    <location>
        <begin position="328"/>
        <end position="351"/>
    </location>
</feature>
<keyword evidence="11" id="KW-1185">Reference proteome</keyword>
<evidence type="ECO:0000313" key="10">
    <source>
        <dbReference type="EMBL" id="MES1929349.1"/>
    </source>
</evidence>
<feature type="transmembrane region" description="Helical" evidence="9">
    <location>
        <begin position="111"/>
        <end position="129"/>
    </location>
</feature>
<gene>
    <name evidence="10" type="ORF">SADO_08832</name>
</gene>
<proteinExistence type="inferred from homology"/>
<comment type="caution">
    <text evidence="10">The sequence shown here is derived from an EMBL/GenBank/DDBJ whole genome shotgun (WGS) entry which is preliminary data.</text>
</comment>
<keyword evidence="6 8" id="KW-1133">Transmembrane helix</keyword>
<feature type="transmembrane region" description="Helical" evidence="9">
    <location>
        <begin position="21"/>
        <end position="47"/>
    </location>
</feature>
<evidence type="ECO:0000256" key="8">
    <source>
        <dbReference type="PIRNR" id="PIRNR005353"/>
    </source>
</evidence>
<evidence type="ECO:0000256" key="3">
    <source>
        <dbReference type="ARBA" id="ARBA00022448"/>
    </source>
</evidence>
<dbReference type="PIRSF" id="PIRSF005353">
    <property type="entry name" value="PbuG"/>
    <property type="match status" value="1"/>
</dbReference>
<dbReference type="PANTHER" id="PTHR43337:SF11">
    <property type="entry name" value="GUANINE_HYPOXANTHINE PERMEASE PBUG"/>
    <property type="match status" value="1"/>
</dbReference>